<proteinExistence type="predicted"/>
<name>A0ABR3FC03_9AGAR</name>
<keyword evidence="2" id="KW-1185">Reference proteome</keyword>
<comment type="caution">
    <text evidence="1">The sequence shown here is derived from an EMBL/GenBank/DDBJ whole genome shotgun (WGS) entry which is preliminary data.</text>
</comment>
<evidence type="ECO:0000313" key="2">
    <source>
        <dbReference type="Proteomes" id="UP001465976"/>
    </source>
</evidence>
<organism evidence="1 2">
    <name type="scientific">Marasmius crinis-equi</name>
    <dbReference type="NCBI Taxonomy" id="585013"/>
    <lineage>
        <taxon>Eukaryota</taxon>
        <taxon>Fungi</taxon>
        <taxon>Dikarya</taxon>
        <taxon>Basidiomycota</taxon>
        <taxon>Agaricomycotina</taxon>
        <taxon>Agaricomycetes</taxon>
        <taxon>Agaricomycetidae</taxon>
        <taxon>Agaricales</taxon>
        <taxon>Marasmiineae</taxon>
        <taxon>Marasmiaceae</taxon>
        <taxon>Marasmius</taxon>
    </lineage>
</organism>
<accession>A0ABR3FC03</accession>
<dbReference type="EMBL" id="JBAHYK010000576">
    <property type="protein sequence ID" value="KAL0572836.1"/>
    <property type="molecule type" value="Genomic_DNA"/>
</dbReference>
<sequence>MKSYTAPIHDPITATTPPLTALTHIEAVKIDDVVSACPSTLAFLVSVFKSKKLSSIKLDWKTLKATWEFASKRDLIIFPPTLTSIAVIADPDTLIGTDDHLFYWSYVTQEDADLLYFLLKTVHTNIQHFTICSRNADLDYDMETAPYFPSLTSFEGCVSHSQEITSYGARLLITDLCIHQCQHDSMQGLECLSFIAGMFPSLKKFAFKYNKFDWTTEKKHLSAFKDAAIIQWPDIRELKFDVLRNDIFERGLVYGLENAKDAHERTLRPSLEWASEWALVANNLQILQIFMHEFHWAESRHCRHYCHGSIPIDFPKHDYPDITFADAHSSK</sequence>
<protein>
    <submittedName>
        <fullName evidence="1">Uncharacterized protein</fullName>
    </submittedName>
</protein>
<reference evidence="1 2" key="1">
    <citation type="submission" date="2024-02" db="EMBL/GenBank/DDBJ databases">
        <title>A draft genome for the cacao thread blight pathogen Marasmius crinis-equi.</title>
        <authorList>
            <person name="Cohen S.P."/>
            <person name="Baruah I.K."/>
            <person name="Amoako-Attah I."/>
            <person name="Bukari Y."/>
            <person name="Meinhardt L.W."/>
            <person name="Bailey B.A."/>
        </authorList>
    </citation>
    <scope>NUCLEOTIDE SEQUENCE [LARGE SCALE GENOMIC DNA]</scope>
    <source>
        <strain evidence="1 2">GH-76</strain>
    </source>
</reference>
<dbReference type="Proteomes" id="UP001465976">
    <property type="component" value="Unassembled WGS sequence"/>
</dbReference>
<gene>
    <name evidence="1" type="ORF">V5O48_009125</name>
</gene>
<evidence type="ECO:0000313" key="1">
    <source>
        <dbReference type="EMBL" id="KAL0572836.1"/>
    </source>
</evidence>